<dbReference type="SUPFAM" id="SSF52540">
    <property type="entry name" value="P-loop containing nucleoside triphosphate hydrolases"/>
    <property type="match status" value="1"/>
</dbReference>
<dbReference type="PANTHER" id="PTHR34383:SF3">
    <property type="entry name" value="POLYPHOSPHATE:AMP PHOSPHOTRANSFERASE"/>
    <property type="match status" value="1"/>
</dbReference>
<dbReference type="Gene3D" id="3.40.50.300">
    <property type="entry name" value="P-loop containing nucleotide triphosphate hydrolases"/>
    <property type="match status" value="1"/>
</dbReference>
<organism evidence="3 4">
    <name type="scientific">Jiangella rhizosphaerae</name>
    <dbReference type="NCBI Taxonomy" id="2293569"/>
    <lineage>
        <taxon>Bacteria</taxon>
        <taxon>Bacillati</taxon>
        <taxon>Actinomycetota</taxon>
        <taxon>Actinomycetes</taxon>
        <taxon>Jiangellales</taxon>
        <taxon>Jiangellaceae</taxon>
        <taxon>Jiangella</taxon>
    </lineage>
</organism>
<gene>
    <name evidence="3" type="ORF">DY240_01375</name>
</gene>
<dbReference type="OrthoDB" id="9775224at2"/>
<dbReference type="InterPro" id="IPR022300">
    <property type="entry name" value="PPK2-rel_1"/>
</dbReference>
<keyword evidence="3" id="KW-0418">Kinase</keyword>
<name>A0A418KX12_9ACTN</name>
<evidence type="ECO:0000313" key="4">
    <source>
        <dbReference type="Proteomes" id="UP000284057"/>
    </source>
</evidence>
<evidence type="ECO:0000259" key="2">
    <source>
        <dbReference type="Pfam" id="PF03976"/>
    </source>
</evidence>
<dbReference type="PANTHER" id="PTHR34383">
    <property type="entry name" value="POLYPHOSPHATE:AMP PHOSPHOTRANSFERASE-RELATED"/>
    <property type="match status" value="1"/>
</dbReference>
<dbReference type="InterPro" id="IPR027417">
    <property type="entry name" value="P-loop_NTPase"/>
</dbReference>
<dbReference type="RefSeq" id="WP_119658184.1">
    <property type="nucleotide sequence ID" value="NZ_QUAL01000014.1"/>
</dbReference>
<reference evidence="3 4" key="1">
    <citation type="submission" date="2018-09" db="EMBL/GenBank/DDBJ databases">
        <title>Isolation, diversity and antifungal activity of actinobacteria from wheat.</title>
        <authorList>
            <person name="Han C."/>
        </authorList>
    </citation>
    <scope>NUCLEOTIDE SEQUENCE [LARGE SCALE GENOMIC DNA]</scope>
    <source>
        <strain evidence="3 4">NEAU-YY265</strain>
    </source>
</reference>
<comment type="caution">
    <text evidence="3">The sequence shown here is derived from an EMBL/GenBank/DDBJ whole genome shotgun (WGS) entry which is preliminary data.</text>
</comment>
<dbReference type="GO" id="GO:0016301">
    <property type="term" value="F:kinase activity"/>
    <property type="evidence" value="ECO:0007669"/>
    <property type="project" value="UniProtKB-KW"/>
</dbReference>
<sequence>MNRRGRIVDALRVRPGSPAGLAERDTRWSDGGELGGLTEPQLDAAARVLLKEGVSQLSDAQELLWASDRYALLVIFQAMDAAGKDSAIEHVMSGVNPQGVDVVGFRTPSAEELDHTFLWRISKAVPERGRIGIFNRSHYEEVIALRVHPEWLEAQKLPAGDRGPGFWADRYTDINAFEHHLDRNGTKVVKFFLHVSKDEQHRRFMARLDNPNKEWKFNAADVAERALWQDYQAAYEAALSATSTDWAPWYVVPADQKSVTQALVAAVILETIADMGLRWPAVSAAVHEANARARKVLEAEQPSPSPRRGDQAALRG</sequence>
<dbReference type="Pfam" id="PF03976">
    <property type="entry name" value="PPK2"/>
    <property type="match status" value="1"/>
</dbReference>
<keyword evidence="3" id="KW-0808">Transferase</keyword>
<dbReference type="GO" id="GO:0006797">
    <property type="term" value="P:polyphosphate metabolic process"/>
    <property type="evidence" value="ECO:0007669"/>
    <property type="project" value="InterPro"/>
</dbReference>
<proteinExistence type="predicted"/>
<evidence type="ECO:0000256" key="1">
    <source>
        <dbReference type="SAM" id="MobiDB-lite"/>
    </source>
</evidence>
<dbReference type="NCBIfam" id="TIGR03709">
    <property type="entry name" value="PPK2_rel_1"/>
    <property type="match status" value="1"/>
</dbReference>
<evidence type="ECO:0000313" key="3">
    <source>
        <dbReference type="EMBL" id="RIQ36950.1"/>
    </source>
</evidence>
<feature type="region of interest" description="Disordered" evidence="1">
    <location>
        <begin position="295"/>
        <end position="316"/>
    </location>
</feature>
<dbReference type="Proteomes" id="UP000284057">
    <property type="component" value="Unassembled WGS sequence"/>
</dbReference>
<accession>A0A418KX12</accession>
<dbReference type="GO" id="GO:0016776">
    <property type="term" value="F:phosphotransferase activity, phosphate group as acceptor"/>
    <property type="evidence" value="ECO:0007669"/>
    <property type="project" value="InterPro"/>
</dbReference>
<dbReference type="AlphaFoldDB" id="A0A418KX12"/>
<protein>
    <submittedName>
        <fullName evidence="3">Polyphosphate kinase 2 family protein</fullName>
    </submittedName>
</protein>
<feature type="domain" description="Polyphosphate kinase-2-related" evidence="2">
    <location>
        <begin position="56"/>
        <end position="275"/>
    </location>
</feature>
<dbReference type="EMBL" id="QUAL01000014">
    <property type="protein sequence ID" value="RIQ36950.1"/>
    <property type="molecule type" value="Genomic_DNA"/>
</dbReference>
<dbReference type="InterPro" id="IPR022488">
    <property type="entry name" value="PPK2-related"/>
</dbReference>
<keyword evidence="4" id="KW-1185">Reference proteome</keyword>